<reference evidence="1 2" key="1">
    <citation type="submission" date="2019-02" db="EMBL/GenBank/DDBJ databases">
        <title>Deep-cultivation of Planctomycetes and their phenomic and genomic characterization uncovers novel biology.</title>
        <authorList>
            <person name="Wiegand S."/>
            <person name="Jogler M."/>
            <person name="Boedeker C."/>
            <person name="Pinto D."/>
            <person name="Vollmers J."/>
            <person name="Rivas-Marin E."/>
            <person name="Kohn T."/>
            <person name="Peeters S.H."/>
            <person name="Heuer A."/>
            <person name="Rast P."/>
            <person name="Oberbeckmann S."/>
            <person name="Bunk B."/>
            <person name="Jeske O."/>
            <person name="Meyerdierks A."/>
            <person name="Storesund J.E."/>
            <person name="Kallscheuer N."/>
            <person name="Luecker S."/>
            <person name="Lage O.M."/>
            <person name="Pohl T."/>
            <person name="Merkel B.J."/>
            <person name="Hornburger P."/>
            <person name="Mueller R.-W."/>
            <person name="Bruemmer F."/>
            <person name="Labrenz M."/>
            <person name="Spormann A.M."/>
            <person name="Op den Camp H."/>
            <person name="Overmann J."/>
            <person name="Amann R."/>
            <person name="Jetten M.S.M."/>
            <person name="Mascher T."/>
            <person name="Medema M.H."/>
            <person name="Devos D.P."/>
            <person name="Kaster A.-K."/>
            <person name="Ovreas L."/>
            <person name="Rohde M."/>
            <person name="Galperin M.Y."/>
            <person name="Jogler C."/>
        </authorList>
    </citation>
    <scope>NUCLEOTIDE SEQUENCE [LARGE SCALE GENOMIC DNA]</scope>
    <source>
        <strain evidence="1 2">Pla85_3_4</strain>
    </source>
</reference>
<evidence type="ECO:0000313" key="1">
    <source>
        <dbReference type="EMBL" id="QDU92352.1"/>
    </source>
</evidence>
<name>A0A518DKI8_9BACT</name>
<protein>
    <submittedName>
        <fullName evidence="1">Uncharacterized protein</fullName>
    </submittedName>
</protein>
<dbReference type="Proteomes" id="UP000317648">
    <property type="component" value="Chromosome"/>
</dbReference>
<sequence length="56" mass="6120">MIHQGQSLSQTHRFLQSALLPECCDPGGDAIQSQTVANVATRPCSFNEQSTFLNLQ</sequence>
<accession>A0A518DKI8</accession>
<evidence type="ECO:0000313" key="2">
    <source>
        <dbReference type="Proteomes" id="UP000317648"/>
    </source>
</evidence>
<dbReference type="EMBL" id="CP036433">
    <property type="protein sequence ID" value="QDU92352.1"/>
    <property type="molecule type" value="Genomic_DNA"/>
</dbReference>
<dbReference type="AlphaFoldDB" id="A0A518DKI8"/>
<organism evidence="1 2">
    <name type="scientific">Lignipirellula cremea</name>
    <dbReference type="NCBI Taxonomy" id="2528010"/>
    <lineage>
        <taxon>Bacteria</taxon>
        <taxon>Pseudomonadati</taxon>
        <taxon>Planctomycetota</taxon>
        <taxon>Planctomycetia</taxon>
        <taxon>Pirellulales</taxon>
        <taxon>Pirellulaceae</taxon>
        <taxon>Lignipirellula</taxon>
    </lineage>
</organism>
<gene>
    <name evidence="1" type="ORF">Pla8534_00980</name>
</gene>
<dbReference type="KEGG" id="lcre:Pla8534_00980"/>
<keyword evidence="2" id="KW-1185">Reference proteome</keyword>
<proteinExistence type="predicted"/>